<gene>
    <name evidence="2" type="ORF">SAMN04488138_11768</name>
</gene>
<protein>
    <submittedName>
        <fullName evidence="2">Uncharacterized protein</fullName>
    </submittedName>
</protein>
<name>A0A1I3VVU5_9RHOB</name>
<dbReference type="Proteomes" id="UP000183299">
    <property type="component" value="Unassembled WGS sequence"/>
</dbReference>
<proteinExistence type="predicted"/>
<dbReference type="STRING" id="576117.SAMN04488138_11768"/>
<keyword evidence="3" id="KW-1185">Reference proteome</keyword>
<reference evidence="2 3" key="1">
    <citation type="submission" date="2016-10" db="EMBL/GenBank/DDBJ databases">
        <authorList>
            <person name="de Groot N.N."/>
        </authorList>
    </citation>
    <scope>NUCLEOTIDE SEQUENCE [LARGE SCALE GENOMIC DNA]</scope>
    <source>
        <strain evidence="2 3">CGMCC 1.8891</strain>
    </source>
</reference>
<dbReference type="EMBL" id="FORY01000017">
    <property type="protein sequence ID" value="SFJ98437.1"/>
    <property type="molecule type" value="Genomic_DNA"/>
</dbReference>
<evidence type="ECO:0000313" key="3">
    <source>
        <dbReference type="Proteomes" id="UP000183299"/>
    </source>
</evidence>
<accession>A0A1I3VVU5</accession>
<evidence type="ECO:0000313" key="2">
    <source>
        <dbReference type="EMBL" id="SFJ98437.1"/>
    </source>
</evidence>
<keyword evidence="1" id="KW-0812">Transmembrane</keyword>
<organism evidence="2 3">
    <name type="scientific">Celeribacter halophilus</name>
    <dbReference type="NCBI Taxonomy" id="576117"/>
    <lineage>
        <taxon>Bacteria</taxon>
        <taxon>Pseudomonadati</taxon>
        <taxon>Pseudomonadota</taxon>
        <taxon>Alphaproteobacteria</taxon>
        <taxon>Rhodobacterales</taxon>
        <taxon>Roseobacteraceae</taxon>
        <taxon>Celeribacter</taxon>
    </lineage>
</organism>
<sequence>MQIKNLPQWHRQNLVALERVYQDIARFTGPVFYISSIAAGVYISCFAYLFMFSVPEDLSPMMVLLAWSAVVLVLVFPVFVLAVTIDMYLSRRIGKASRAGVSPEIV</sequence>
<evidence type="ECO:0000256" key="1">
    <source>
        <dbReference type="SAM" id="Phobius"/>
    </source>
</evidence>
<feature type="transmembrane region" description="Helical" evidence="1">
    <location>
        <begin position="31"/>
        <end position="52"/>
    </location>
</feature>
<keyword evidence="1" id="KW-0472">Membrane</keyword>
<dbReference type="AlphaFoldDB" id="A0A1I3VVU5"/>
<feature type="transmembrane region" description="Helical" evidence="1">
    <location>
        <begin position="64"/>
        <end position="89"/>
    </location>
</feature>
<keyword evidence="1" id="KW-1133">Transmembrane helix</keyword>